<keyword evidence="1" id="KW-0812">Transmembrane</keyword>
<feature type="transmembrane region" description="Helical" evidence="1">
    <location>
        <begin position="37"/>
        <end position="56"/>
    </location>
</feature>
<accession>A0A1W1BRS9</accession>
<sequence>MFDFLDSDWFNISLQIVFVLALGYDVKKYRQTKKKEYILNIVLTIGFAIWVLYPYYISYTGWDEAQKKEMLSHCKGDENSTKLCKCLDDMTFKNYTYEEYKQIDLNGSDYKDFLQDAKEDCLDDSWFF</sequence>
<reference evidence="2" key="1">
    <citation type="submission" date="2016-10" db="EMBL/GenBank/DDBJ databases">
        <authorList>
            <person name="de Groot N.N."/>
        </authorList>
    </citation>
    <scope>NUCLEOTIDE SEQUENCE</scope>
</reference>
<proteinExistence type="predicted"/>
<keyword evidence="1" id="KW-0472">Membrane</keyword>
<feature type="transmembrane region" description="Helical" evidence="1">
    <location>
        <begin position="6"/>
        <end position="25"/>
    </location>
</feature>
<keyword evidence="1" id="KW-1133">Transmembrane helix</keyword>
<organism evidence="2">
    <name type="scientific">hydrothermal vent metagenome</name>
    <dbReference type="NCBI Taxonomy" id="652676"/>
    <lineage>
        <taxon>unclassified sequences</taxon>
        <taxon>metagenomes</taxon>
        <taxon>ecological metagenomes</taxon>
    </lineage>
</organism>
<gene>
    <name evidence="2" type="ORF">MNB_SM-6-135</name>
</gene>
<evidence type="ECO:0000313" key="2">
    <source>
        <dbReference type="EMBL" id="SFV56249.1"/>
    </source>
</evidence>
<evidence type="ECO:0000256" key="1">
    <source>
        <dbReference type="SAM" id="Phobius"/>
    </source>
</evidence>
<dbReference type="EMBL" id="FPHK01000020">
    <property type="protein sequence ID" value="SFV56249.1"/>
    <property type="molecule type" value="Genomic_DNA"/>
</dbReference>
<protein>
    <submittedName>
        <fullName evidence="2">Uncharacterized protein</fullName>
    </submittedName>
</protein>
<dbReference type="AlphaFoldDB" id="A0A1W1BRS9"/>
<name>A0A1W1BRS9_9ZZZZ</name>